<evidence type="ECO:0000256" key="1">
    <source>
        <dbReference type="ARBA" id="ARBA00010269"/>
    </source>
</evidence>
<organism evidence="8 9">
    <name type="scientific">Microtus ochrogaster</name>
    <name type="common">Prairie vole</name>
    <dbReference type="NCBI Taxonomy" id="79684"/>
    <lineage>
        <taxon>Eukaryota</taxon>
        <taxon>Metazoa</taxon>
        <taxon>Chordata</taxon>
        <taxon>Craniata</taxon>
        <taxon>Vertebrata</taxon>
        <taxon>Euteleostomi</taxon>
        <taxon>Mammalia</taxon>
        <taxon>Eutheria</taxon>
        <taxon>Euarchontoglires</taxon>
        <taxon>Glires</taxon>
        <taxon>Rodentia</taxon>
        <taxon>Myomorpha</taxon>
        <taxon>Muroidea</taxon>
        <taxon>Cricetidae</taxon>
        <taxon>Arvicolinae</taxon>
        <taxon>Microtus</taxon>
    </lineage>
</organism>
<dbReference type="PROSITE" id="PS51025">
    <property type="entry name" value="PWI"/>
    <property type="match status" value="1"/>
</dbReference>
<comment type="similarity">
    <text evidence="1">Belongs to the splicing factor SR family.</text>
</comment>
<feature type="compositionally biased region" description="Basic and acidic residues" evidence="6">
    <location>
        <begin position="119"/>
        <end position="153"/>
    </location>
</feature>
<dbReference type="GO" id="GO:0003723">
    <property type="term" value="F:RNA binding"/>
    <property type="evidence" value="ECO:0007669"/>
    <property type="project" value="TreeGrafter"/>
</dbReference>
<dbReference type="GO" id="GO:0008380">
    <property type="term" value="P:RNA splicing"/>
    <property type="evidence" value="ECO:0007669"/>
    <property type="project" value="UniProtKB-KW"/>
</dbReference>
<evidence type="ECO:0000256" key="5">
    <source>
        <dbReference type="ARBA" id="ARBA00067280"/>
    </source>
</evidence>
<dbReference type="GO" id="GO:0005681">
    <property type="term" value="C:spliceosomal complex"/>
    <property type="evidence" value="ECO:0007669"/>
    <property type="project" value="TreeGrafter"/>
</dbReference>
<dbReference type="EMBL" id="JAATJU010025600">
    <property type="protein sequence ID" value="KAH0503128.1"/>
    <property type="molecule type" value="Genomic_DNA"/>
</dbReference>
<dbReference type="Proteomes" id="UP000710432">
    <property type="component" value="Unassembled WGS sequence"/>
</dbReference>
<dbReference type="Pfam" id="PF01480">
    <property type="entry name" value="PWI"/>
    <property type="match status" value="1"/>
</dbReference>
<proteinExistence type="inferred from homology"/>
<dbReference type="PANTHER" id="PTHR23148:SF0">
    <property type="entry name" value="SERINE_ARGININE REPETITIVE MATRIX PROTEIN 1"/>
    <property type="match status" value="1"/>
</dbReference>
<dbReference type="GO" id="GO:0006397">
    <property type="term" value="P:mRNA processing"/>
    <property type="evidence" value="ECO:0007669"/>
    <property type="project" value="UniProtKB-KW"/>
</dbReference>
<feature type="region of interest" description="Disordered" evidence="6">
    <location>
        <begin position="119"/>
        <end position="154"/>
    </location>
</feature>
<feature type="compositionally biased region" description="Polar residues" evidence="6">
    <location>
        <begin position="199"/>
        <end position="216"/>
    </location>
</feature>
<keyword evidence="2" id="KW-0507">mRNA processing</keyword>
<dbReference type="GO" id="GO:0048024">
    <property type="term" value="P:regulation of mRNA splicing, via spliceosome"/>
    <property type="evidence" value="ECO:0007669"/>
    <property type="project" value="TreeGrafter"/>
</dbReference>
<gene>
    <name evidence="8" type="ORF">LTLLF_188040</name>
</gene>
<dbReference type="InterPro" id="IPR052225">
    <property type="entry name" value="Ser/Arg_repetitive_matrix"/>
</dbReference>
<dbReference type="SUPFAM" id="SSF101233">
    <property type="entry name" value="PWI domain"/>
    <property type="match status" value="1"/>
</dbReference>
<dbReference type="InterPro" id="IPR002483">
    <property type="entry name" value="PWI_dom"/>
</dbReference>
<evidence type="ECO:0000313" key="8">
    <source>
        <dbReference type="EMBL" id="KAH0503128.1"/>
    </source>
</evidence>
<name>A0A8J6G3S7_MICOH</name>
<evidence type="ECO:0000256" key="4">
    <source>
        <dbReference type="ARBA" id="ARBA00056689"/>
    </source>
</evidence>
<dbReference type="FunFam" id="1.20.1390.10:FF:000002">
    <property type="entry name" value="Serine/arginine repetitive matrix 1 isoform 2"/>
    <property type="match status" value="1"/>
</dbReference>
<dbReference type="InterPro" id="IPR036483">
    <property type="entry name" value="PWI_dom_sf"/>
</dbReference>
<evidence type="ECO:0000256" key="6">
    <source>
        <dbReference type="SAM" id="MobiDB-lite"/>
    </source>
</evidence>
<evidence type="ECO:0000259" key="7">
    <source>
        <dbReference type="PROSITE" id="PS51025"/>
    </source>
</evidence>
<comment type="function">
    <text evidence="4">Part of pre- and post-splicing multiprotein mRNP complexes. As a component of the minor spliceosome, involved in the splicing of U12-type introns in pre-mRNAs. Involved in numerous pre-mRNA processing events. Promotes constitutive and exonic splicing enhancer (ESE)-dependent splicing activation by bridging together sequence-specific (SR family proteins, SFRS4, SFRS5 and TRA2B/SFRS10) and basal snRNP (SNRP70 and SNRPA1) factors of the spliceosome. Stimulates mRNA 3'-end cleavage independently of the formation of an exon junction complex. Binds both pre-mRNA and spliced mRNA 20-25 nt upstream of exon-exon junctions. Binds RNA and DNA with low sequence specificity and has similar preference for either double- or single-stranded nucleic acid substrates.</text>
</comment>
<evidence type="ECO:0000256" key="2">
    <source>
        <dbReference type="ARBA" id="ARBA00022664"/>
    </source>
</evidence>
<evidence type="ECO:0000256" key="3">
    <source>
        <dbReference type="ARBA" id="ARBA00023187"/>
    </source>
</evidence>
<evidence type="ECO:0000313" key="9">
    <source>
        <dbReference type="Proteomes" id="UP000710432"/>
    </source>
</evidence>
<sequence>MSKVNLEVIKPWITKRVTEILGFEDDVVIEFIFNQLEVKNPDSKMMQINLTGFLNGKNAREFMGELWPLLLSAQENIAGIPSAFLELKKEEIKQRQVIVLFILMREVVCGLTIEQEKLASMKKQDEDKDKRDKEEKESSREKRERSRSPRSHDLGPVLDHLLILDQDDDIDPDPGVLWPWDEYTFRDKAAKPKKATIPSKKNSTKTDASSTKAQEE</sequence>
<keyword evidence="3" id="KW-0508">mRNA splicing</keyword>
<protein>
    <recommendedName>
        <fullName evidence="5">Serine/arginine repetitive matrix protein 1</fullName>
    </recommendedName>
</protein>
<feature type="domain" description="PWI" evidence="7">
    <location>
        <begin position="1"/>
        <end position="87"/>
    </location>
</feature>
<feature type="region of interest" description="Disordered" evidence="6">
    <location>
        <begin position="189"/>
        <end position="216"/>
    </location>
</feature>
<comment type="caution">
    <text evidence="8">The sequence shown here is derived from an EMBL/GenBank/DDBJ whole genome shotgun (WGS) entry which is preliminary data.</text>
</comment>
<dbReference type="SMART" id="SM00311">
    <property type="entry name" value="PWI"/>
    <property type="match status" value="1"/>
</dbReference>
<accession>A0A8J6G3S7</accession>
<dbReference type="Gene3D" id="1.20.1390.10">
    <property type="entry name" value="PWI domain"/>
    <property type="match status" value="1"/>
</dbReference>
<dbReference type="AlphaFoldDB" id="A0A8J6G3S7"/>
<reference evidence="8" key="1">
    <citation type="submission" date="2020-03" db="EMBL/GenBank/DDBJ databases">
        <title>Studies in the Genomics of Life Span.</title>
        <authorList>
            <person name="Glass D."/>
        </authorList>
    </citation>
    <scope>NUCLEOTIDE SEQUENCE</scope>
    <source>
        <strain evidence="8">LTLLF</strain>
        <tissue evidence="8">Muscle</tissue>
    </source>
</reference>
<dbReference type="PANTHER" id="PTHR23148">
    <property type="entry name" value="SERINE/ARGININE REGULATED NUCLEAR MATRIX PROTEIN"/>
    <property type="match status" value="1"/>
</dbReference>